<proteinExistence type="predicted"/>
<accession>A0AAV4X7T1</accession>
<organism evidence="1 2">
    <name type="scientific">Caerostris extrusa</name>
    <name type="common">Bark spider</name>
    <name type="synonym">Caerostris bankana</name>
    <dbReference type="NCBI Taxonomy" id="172846"/>
    <lineage>
        <taxon>Eukaryota</taxon>
        <taxon>Metazoa</taxon>
        <taxon>Ecdysozoa</taxon>
        <taxon>Arthropoda</taxon>
        <taxon>Chelicerata</taxon>
        <taxon>Arachnida</taxon>
        <taxon>Araneae</taxon>
        <taxon>Araneomorphae</taxon>
        <taxon>Entelegynae</taxon>
        <taxon>Araneoidea</taxon>
        <taxon>Araneidae</taxon>
        <taxon>Caerostris</taxon>
    </lineage>
</organism>
<protein>
    <submittedName>
        <fullName evidence="1">Uncharacterized protein</fullName>
    </submittedName>
</protein>
<dbReference type="AlphaFoldDB" id="A0AAV4X7T1"/>
<dbReference type="EMBL" id="BPLR01017405">
    <property type="protein sequence ID" value="GIY91341.1"/>
    <property type="molecule type" value="Genomic_DNA"/>
</dbReference>
<reference evidence="1 2" key="1">
    <citation type="submission" date="2021-06" db="EMBL/GenBank/DDBJ databases">
        <title>Caerostris extrusa draft genome.</title>
        <authorList>
            <person name="Kono N."/>
            <person name="Arakawa K."/>
        </authorList>
    </citation>
    <scope>NUCLEOTIDE SEQUENCE [LARGE SCALE GENOMIC DNA]</scope>
</reference>
<gene>
    <name evidence="1" type="ORF">CEXT_364711</name>
</gene>
<keyword evidence="2" id="KW-1185">Reference proteome</keyword>
<comment type="caution">
    <text evidence="1">The sequence shown here is derived from an EMBL/GenBank/DDBJ whole genome shotgun (WGS) entry which is preliminary data.</text>
</comment>
<evidence type="ECO:0000313" key="1">
    <source>
        <dbReference type="EMBL" id="GIY91341.1"/>
    </source>
</evidence>
<sequence>MVPLGRFTNGRFRFTMVPWMKRKTKVTDQHGCLVLGRATLESEWDLLWQHCSLVSCASWQDGAELVPFLHRRRLGVFYFPECRFATKNGFHLSDETQSFPSGSRLDAVMGRDESPTALQTAIEVPDY</sequence>
<evidence type="ECO:0000313" key="2">
    <source>
        <dbReference type="Proteomes" id="UP001054945"/>
    </source>
</evidence>
<dbReference type="Proteomes" id="UP001054945">
    <property type="component" value="Unassembled WGS sequence"/>
</dbReference>
<name>A0AAV4X7T1_CAEEX</name>